<dbReference type="RefSeq" id="WP_076390009.1">
    <property type="nucleotide sequence ID" value="NZ_FTOV01000001.1"/>
</dbReference>
<evidence type="ECO:0000313" key="1">
    <source>
        <dbReference type="EMBL" id="SIS53108.1"/>
    </source>
</evidence>
<evidence type="ECO:0000313" key="2">
    <source>
        <dbReference type="Proteomes" id="UP000185781"/>
    </source>
</evidence>
<gene>
    <name evidence="1" type="ORF">SAMN05421785_101117</name>
</gene>
<dbReference type="Proteomes" id="UP000185781">
    <property type="component" value="Unassembled WGS sequence"/>
</dbReference>
<organism evidence="1 2">
    <name type="scientific">Chryseobacterium gambrini</name>
    <dbReference type="NCBI Taxonomy" id="373672"/>
    <lineage>
        <taxon>Bacteria</taxon>
        <taxon>Pseudomonadati</taxon>
        <taxon>Bacteroidota</taxon>
        <taxon>Flavobacteriia</taxon>
        <taxon>Flavobacteriales</taxon>
        <taxon>Weeksellaceae</taxon>
        <taxon>Chryseobacterium group</taxon>
        <taxon>Chryseobacterium</taxon>
    </lineage>
</organism>
<protein>
    <submittedName>
        <fullName evidence="1">Uncharacterized protein</fullName>
    </submittedName>
</protein>
<reference evidence="1 2" key="1">
    <citation type="submission" date="2017-01" db="EMBL/GenBank/DDBJ databases">
        <authorList>
            <person name="Mah S.A."/>
            <person name="Swanson W.J."/>
            <person name="Moy G.W."/>
            <person name="Vacquier V.D."/>
        </authorList>
    </citation>
    <scope>NUCLEOTIDE SEQUENCE [LARGE SCALE GENOMIC DNA]</scope>
    <source>
        <strain evidence="1 2">DSM 18014</strain>
    </source>
</reference>
<proteinExistence type="predicted"/>
<dbReference type="STRING" id="373672.SAMN05421785_101117"/>
<dbReference type="AlphaFoldDB" id="A0A1N7JUU1"/>
<sequence>MDRNQFIKKLGLASTGLIMFPDLSFGSLETEANPDNFENSKLLMPMNTEVIDVTIDANSEFMWGWLLRTVGSALISSLVGNIVEKYFGKDCYCNGTSCSVNNAPSSNYSNAVGYYGYNTHNQKFLTQQIYDSTTSFENASVPFLNSYGRVITNVEGPFLAGLCLAAKDIASQNGIRTARNVIVPYAEISNGGYRFDTRPCYPTVLATNYGKTAISYTPNGNNGFVKVDVFSNKNNLPDYSQTWKVNAV</sequence>
<name>A0A1N7JUU1_9FLAO</name>
<accession>A0A1N7JUU1</accession>
<dbReference type="EMBL" id="FTOV01000001">
    <property type="protein sequence ID" value="SIS53108.1"/>
    <property type="molecule type" value="Genomic_DNA"/>
</dbReference>